<proteinExistence type="predicted"/>
<protein>
    <submittedName>
        <fullName evidence="2">Uncharacterized protein</fullName>
    </submittedName>
</protein>
<organism evidence="2 3">
    <name type="scientific">Paramagnetospirillum kuznetsovii</name>
    <dbReference type="NCBI Taxonomy" id="2053833"/>
    <lineage>
        <taxon>Bacteria</taxon>
        <taxon>Pseudomonadati</taxon>
        <taxon>Pseudomonadota</taxon>
        <taxon>Alphaproteobacteria</taxon>
        <taxon>Rhodospirillales</taxon>
        <taxon>Magnetospirillaceae</taxon>
        <taxon>Paramagnetospirillum</taxon>
    </lineage>
</organism>
<gene>
    <name evidence="2" type="ORF">CU669_09500</name>
</gene>
<keyword evidence="3" id="KW-1185">Reference proteome</keyword>
<dbReference type="OrthoDB" id="7356909at2"/>
<feature type="transmembrane region" description="Helical" evidence="1">
    <location>
        <begin position="98"/>
        <end position="119"/>
    </location>
</feature>
<keyword evidence="1" id="KW-0472">Membrane</keyword>
<name>A0A364NZ42_9PROT</name>
<accession>A0A364NZ42</accession>
<sequence>MRLPSSPLGIFATLCAVIVPAGAGLTAPVWLMVMGVKLDKAASVGAEIVGVTVLACLGLFAAYWVLLRPRILASLPATSDGQYAPVDNTARDRFVHMLVWVLFILPFILVIVSFIFGQLEKLSID</sequence>
<keyword evidence="1" id="KW-0812">Transmembrane</keyword>
<dbReference type="RefSeq" id="WP_112144039.1">
    <property type="nucleotide sequence ID" value="NZ_PGTO01000005.1"/>
</dbReference>
<dbReference type="Proteomes" id="UP000251075">
    <property type="component" value="Unassembled WGS sequence"/>
</dbReference>
<reference evidence="2 3" key="1">
    <citation type="submission" date="2017-11" db="EMBL/GenBank/DDBJ databases">
        <title>Draft genome sequence of magnetotactic bacterium Magnetospirillum kuznetsovii LBB-42.</title>
        <authorList>
            <person name="Grouzdev D.S."/>
            <person name="Rysina M.S."/>
            <person name="Baslerov R.V."/>
            <person name="Koziaeva V."/>
        </authorList>
    </citation>
    <scope>NUCLEOTIDE SEQUENCE [LARGE SCALE GENOMIC DNA]</scope>
    <source>
        <strain evidence="2 3">LBB-42</strain>
    </source>
</reference>
<comment type="caution">
    <text evidence="2">The sequence shown here is derived from an EMBL/GenBank/DDBJ whole genome shotgun (WGS) entry which is preliminary data.</text>
</comment>
<evidence type="ECO:0000256" key="1">
    <source>
        <dbReference type="SAM" id="Phobius"/>
    </source>
</evidence>
<evidence type="ECO:0000313" key="2">
    <source>
        <dbReference type="EMBL" id="RAU22341.1"/>
    </source>
</evidence>
<dbReference type="AlphaFoldDB" id="A0A364NZ42"/>
<evidence type="ECO:0000313" key="3">
    <source>
        <dbReference type="Proteomes" id="UP000251075"/>
    </source>
</evidence>
<feature type="transmembrane region" description="Helical" evidence="1">
    <location>
        <begin position="48"/>
        <end position="66"/>
    </location>
</feature>
<keyword evidence="1" id="KW-1133">Transmembrane helix</keyword>
<dbReference type="EMBL" id="PGTO01000005">
    <property type="protein sequence ID" value="RAU22341.1"/>
    <property type="molecule type" value="Genomic_DNA"/>
</dbReference>